<dbReference type="eggNOG" id="COG0438">
    <property type="taxonomic scope" value="Bacteria"/>
</dbReference>
<keyword evidence="2" id="KW-1185">Reference proteome</keyword>
<name>F5J3V1_9BACT</name>
<dbReference type="AlphaFoldDB" id="F5J3V1"/>
<dbReference type="Proteomes" id="UP000004913">
    <property type="component" value="Unassembled WGS sequence"/>
</dbReference>
<gene>
    <name evidence="1" type="ORF">HMPREF9455_04018</name>
</gene>
<dbReference type="OrthoDB" id="1047753at2"/>
<accession>F5J3V1</accession>
<evidence type="ECO:0000313" key="2">
    <source>
        <dbReference type="Proteomes" id="UP000004913"/>
    </source>
</evidence>
<organism evidence="1 2">
    <name type="scientific">Dysgonomonas gadei ATCC BAA-286</name>
    <dbReference type="NCBI Taxonomy" id="742766"/>
    <lineage>
        <taxon>Bacteria</taxon>
        <taxon>Pseudomonadati</taxon>
        <taxon>Bacteroidota</taxon>
        <taxon>Bacteroidia</taxon>
        <taxon>Bacteroidales</taxon>
        <taxon>Dysgonomonadaceae</taxon>
        <taxon>Dysgonomonas</taxon>
    </lineage>
</organism>
<evidence type="ECO:0008006" key="3">
    <source>
        <dbReference type="Google" id="ProtNLM"/>
    </source>
</evidence>
<reference evidence="1 2" key="1">
    <citation type="submission" date="2011-04" db="EMBL/GenBank/DDBJ databases">
        <title>The Genome Sequence of Dysgonomonas gadei ATCC BAA-286.</title>
        <authorList>
            <consortium name="The Broad Institute Genome Sequencing Platform"/>
            <person name="Earl A."/>
            <person name="Ward D."/>
            <person name="Feldgarden M."/>
            <person name="Gevers D."/>
            <person name="Pudlo N."/>
            <person name="Martens E."/>
            <person name="Allen-Vercoe E."/>
            <person name="Young S.K."/>
            <person name="Zeng Q."/>
            <person name="Gargeya S."/>
            <person name="Fitzgerald M."/>
            <person name="Haas B."/>
            <person name="Abouelleil A."/>
            <person name="Alvarado L."/>
            <person name="Arachchi H.M."/>
            <person name="Berlin A."/>
            <person name="Brown A."/>
            <person name="Chapman S.B."/>
            <person name="Chen Z."/>
            <person name="Dunbar C."/>
            <person name="Freedman E."/>
            <person name="Gearin G."/>
            <person name="Gellesch M."/>
            <person name="Goldberg J."/>
            <person name="Griggs A."/>
            <person name="Gujja S."/>
            <person name="Heiman D."/>
            <person name="Howarth C."/>
            <person name="Larson L."/>
            <person name="Lui A."/>
            <person name="MacDonald P.J.P."/>
            <person name="Mehta T."/>
            <person name="Montmayeur A."/>
            <person name="Murphy C."/>
            <person name="Neiman D."/>
            <person name="Pearson M."/>
            <person name="Priest M."/>
            <person name="Roberts A."/>
            <person name="Saif S."/>
            <person name="Shea T."/>
            <person name="Shenoy N."/>
            <person name="Sisk P."/>
            <person name="Stolte C."/>
            <person name="Sykes S."/>
            <person name="Yandava C."/>
            <person name="Wortman J."/>
            <person name="Nusbaum C."/>
            <person name="Birren B."/>
        </authorList>
    </citation>
    <scope>NUCLEOTIDE SEQUENCE [LARGE SCALE GENOMIC DNA]</scope>
    <source>
        <strain evidence="1 2">ATCC BAA-286</strain>
    </source>
</reference>
<dbReference type="EMBL" id="ADLV01000056">
    <property type="protein sequence ID" value="EGJ99604.1"/>
    <property type="molecule type" value="Genomic_DNA"/>
</dbReference>
<dbReference type="RefSeq" id="WP_006801554.1">
    <property type="nucleotide sequence ID" value="NZ_GL891994.1"/>
</dbReference>
<dbReference type="Pfam" id="PF05147">
    <property type="entry name" value="LANC_like"/>
    <property type="match status" value="1"/>
</dbReference>
<dbReference type="Gene3D" id="1.50.10.20">
    <property type="match status" value="1"/>
</dbReference>
<dbReference type="HOGENOM" id="CLU_833786_0_0_10"/>
<dbReference type="SUPFAM" id="SSF158745">
    <property type="entry name" value="LanC-like"/>
    <property type="match status" value="1"/>
</dbReference>
<evidence type="ECO:0000313" key="1">
    <source>
        <dbReference type="EMBL" id="EGJ99604.1"/>
    </source>
</evidence>
<sequence>MEKELLKIANTLLLYSYHIENPGLLNGRMGIVLYLYQYARYAGRKYYCDFADDLLDKVLDSVNHSSPDFESGISGIGWGVNYLIKNKYVEGDVNDVLFDIDKRVFYQLSCDPSASLLGQGIYLLERLPDNESNEEFDKYINQLLDFCYKGISGYKGTTSLYHLNSILYFLEKISVKKNCEAEVDQIMRLLPHVLKKIHRYKLYDKVDHYIFHRFQINLSPQLKKYWKDVSLLNSDETVGNLDIASTIKLWNLENLYFGISTIKEMSFTDIFSFVKQKQESLEKTDFILYKGLAGLGSVLLTISKNDTVN</sequence>
<dbReference type="STRING" id="742766.HMPREF9455_04018"/>
<protein>
    <recommendedName>
        <fullName evidence="3">Lantibiotic biosynthesis protein dehydration domain-containing protein</fullName>
    </recommendedName>
</protein>
<proteinExistence type="predicted"/>
<comment type="caution">
    <text evidence="1">The sequence shown here is derived from an EMBL/GenBank/DDBJ whole genome shotgun (WGS) entry which is preliminary data.</text>
</comment>
<dbReference type="GO" id="GO:0031179">
    <property type="term" value="P:peptide modification"/>
    <property type="evidence" value="ECO:0007669"/>
    <property type="project" value="InterPro"/>
</dbReference>
<dbReference type="InterPro" id="IPR007822">
    <property type="entry name" value="LANC-like"/>
</dbReference>